<proteinExistence type="predicted"/>
<keyword evidence="3" id="KW-1185">Reference proteome</keyword>
<dbReference type="RefSeq" id="WP_250583765.1">
    <property type="nucleotide sequence ID" value="NZ_JAKRVX010000002.1"/>
</dbReference>
<reference evidence="2" key="2">
    <citation type="submission" date="2022-02" db="EMBL/GenBank/DDBJ databases">
        <authorList>
            <person name="Elcheninov A.G."/>
            <person name="Sorokin D.Y."/>
            <person name="Kublanov I.V."/>
        </authorList>
    </citation>
    <scope>NUCLEOTIDE SEQUENCE</scope>
    <source>
        <strain evidence="2">AArc-St2</strain>
    </source>
</reference>
<evidence type="ECO:0000313" key="2">
    <source>
        <dbReference type="EMBL" id="MCL9816890.1"/>
    </source>
</evidence>
<keyword evidence="1" id="KW-1133">Transmembrane helix</keyword>
<reference evidence="2" key="1">
    <citation type="journal article" date="2022" name="Syst. Appl. Microbiol.">
        <title>Natronocalculus amylovorans gen. nov., sp. nov., and Natranaeroarchaeum aerophilus sp. nov., dominant culturable amylolytic natronoarchaea from hypersaline soda lakes in southwestern Siberia.</title>
        <authorList>
            <person name="Sorokin D.Y."/>
            <person name="Elcheninov A.G."/>
            <person name="Khizhniak T.V."/>
            <person name="Koenen M."/>
            <person name="Bale N.J."/>
            <person name="Damste J.S.S."/>
            <person name="Kublanov I.V."/>
        </authorList>
    </citation>
    <scope>NUCLEOTIDE SEQUENCE</scope>
    <source>
        <strain evidence="2">AArc-St2</strain>
    </source>
</reference>
<keyword evidence="1" id="KW-0812">Transmembrane</keyword>
<feature type="transmembrane region" description="Helical" evidence="1">
    <location>
        <begin position="42"/>
        <end position="63"/>
    </location>
</feature>
<evidence type="ECO:0000256" key="1">
    <source>
        <dbReference type="SAM" id="Phobius"/>
    </source>
</evidence>
<feature type="transmembrane region" description="Helical" evidence="1">
    <location>
        <begin position="12"/>
        <end position="30"/>
    </location>
</feature>
<keyword evidence="1" id="KW-0472">Membrane</keyword>
<dbReference type="AlphaFoldDB" id="A0AAE3FXV5"/>
<comment type="caution">
    <text evidence="2">The sequence shown here is derived from an EMBL/GenBank/DDBJ whole genome shotgun (WGS) entry which is preliminary data.</text>
</comment>
<evidence type="ECO:0000313" key="3">
    <source>
        <dbReference type="Proteomes" id="UP001203207"/>
    </source>
</evidence>
<protein>
    <submittedName>
        <fullName evidence="2">Uncharacterized protein</fullName>
    </submittedName>
</protein>
<accession>A0AAE3FXV5</accession>
<organism evidence="2 3">
    <name type="scientific">Natronocalculus amylovorans</name>
    <dbReference type="NCBI Taxonomy" id="2917812"/>
    <lineage>
        <taxon>Archaea</taxon>
        <taxon>Methanobacteriati</taxon>
        <taxon>Methanobacteriota</taxon>
        <taxon>Stenosarchaea group</taxon>
        <taxon>Halobacteria</taxon>
        <taxon>Halobacteriales</taxon>
        <taxon>Haloferacaceae</taxon>
        <taxon>Natronocalculus</taxon>
    </lineage>
</organism>
<dbReference type="Proteomes" id="UP001203207">
    <property type="component" value="Unassembled WGS sequence"/>
</dbReference>
<sequence>MSTDAMGSIKQLLPHWIAMFLLMMLILQFVELTIGDISFWPSLGLVFAVALVYPTFVRALGVAPETWKR</sequence>
<dbReference type="EMBL" id="JAKRVX010000002">
    <property type="protein sequence ID" value="MCL9816890.1"/>
    <property type="molecule type" value="Genomic_DNA"/>
</dbReference>
<name>A0AAE3FXV5_9EURY</name>
<gene>
    <name evidence="2" type="ORF">AArcSt2_08035</name>
</gene>